<dbReference type="AlphaFoldDB" id="A0AA36D3M3"/>
<gene>
    <name evidence="2" type="ORF">MSPICULIGERA_LOCUS18309</name>
</gene>
<feature type="non-terminal residue" evidence="2">
    <location>
        <position position="493"/>
    </location>
</feature>
<dbReference type="Proteomes" id="UP001177023">
    <property type="component" value="Unassembled WGS sequence"/>
</dbReference>
<organism evidence="2 3">
    <name type="scientific">Mesorhabditis spiculigera</name>
    <dbReference type="NCBI Taxonomy" id="96644"/>
    <lineage>
        <taxon>Eukaryota</taxon>
        <taxon>Metazoa</taxon>
        <taxon>Ecdysozoa</taxon>
        <taxon>Nematoda</taxon>
        <taxon>Chromadorea</taxon>
        <taxon>Rhabditida</taxon>
        <taxon>Rhabditina</taxon>
        <taxon>Rhabditomorpha</taxon>
        <taxon>Rhabditoidea</taxon>
        <taxon>Rhabditidae</taxon>
        <taxon>Mesorhabditinae</taxon>
        <taxon>Mesorhabditis</taxon>
    </lineage>
</organism>
<reference evidence="2" key="1">
    <citation type="submission" date="2023-06" db="EMBL/GenBank/DDBJ databases">
        <authorList>
            <person name="Delattre M."/>
        </authorList>
    </citation>
    <scope>NUCLEOTIDE SEQUENCE</scope>
    <source>
        <strain evidence="2">AF72</strain>
    </source>
</reference>
<evidence type="ECO:0000313" key="2">
    <source>
        <dbReference type="EMBL" id="CAJ0580106.1"/>
    </source>
</evidence>
<proteinExistence type="predicted"/>
<sequence>MAAMMKKLGKLLRKKKFDGEPVDELPPATIERDNRMCKSMRERKGSESTGAFQRARVFTSSYRFKKPKEGEEIDVTANINVRSWTGTLGAEALKRRSMRVRNDDAAEQKATPGFAETRRLSMCAQELLAKAEANTQEGAQNDGGSPPIVLPTDQDEELTKVELASEEEHKAFEECPDEAQPKLEGGADWEMVEADLPSFKLLSSCDGKMASNLSLGTSSTSPSADDSEAYNKLPPVEFPKSKWVLPWSYDEKKTVLRDAFLPTSRLTESELATTFGMSNEQLKDYMDKRFNAKVPVECTPARSEQETPKKRRSQIDEVIDRVQQGEAVDEEPNEDRLAELQGFPTSSRGSSRMDIKPDNGYFNKNDRRRHTMGGNQPDRERLPRGNFERNSQNYASQTNNKRRRNRGGKKNKNKNKENDEIPNAKGEWVTRPMTPVEKHIFEAGKKSMRDAEKQQLSPKTPEPKLGSENCKTPRRDRVPYTPRTFQQISAPPN</sequence>
<keyword evidence="3" id="KW-1185">Reference proteome</keyword>
<evidence type="ECO:0000313" key="3">
    <source>
        <dbReference type="Proteomes" id="UP001177023"/>
    </source>
</evidence>
<accession>A0AA36D3M3</accession>
<feature type="compositionally biased region" description="Polar residues" evidence="1">
    <location>
        <begin position="483"/>
        <end position="493"/>
    </location>
</feature>
<feature type="compositionally biased region" description="Basic and acidic residues" evidence="1">
    <location>
        <begin position="436"/>
        <end position="453"/>
    </location>
</feature>
<feature type="compositionally biased region" description="Basic and acidic residues" evidence="1">
    <location>
        <begin position="303"/>
        <end position="320"/>
    </location>
</feature>
<protein>
    <submittedName>
        <fullName evidence="2">Uncharacterized protein</fullName>
    </submittedName>
</protein>
<feature type="compositionally biased region" description="Basic and acidic residues" evidence="1">
    <location>
        <begin position="377"/>
        <end position="387"/>
    </location>
</feature>
<name>A0AA36D3M3_9BILA</name>
<evidence type="ECO:0000256" key="1">
    <source>
        <dbReference type="SAM" id="MobiDB-lite"/>
    </source>
</evidence>
<feature type="compositionally biased region" description="Polar residues" evidence="1">
    <location>
        <begin position="388"/>
        <end position="398"/>
    </location>
</feature>
<feature type="compositionally biased region" description="Polar residues" evidence="1">
    <location>
        <begin position="211"/>
        <end position="224"/>
    </location>
</feature>
<dbReference type="EMBL" id="CATQJA010002659">
    <property type="protein sequence ID" value="CAJ0580106.1"/>
    <property type="molecule type" value="Genomic_DNA"/>
</dbReference>
<feature type="region of interest" description="Disordered" evidence="1">
    <location>
        <begin position="211"/>
        <end position="233"/>
    </location>
</feature>
<feature type="compositionally biased region" description="Basic residues" evidence="1">
    <location>
        <begin position="400"/>
        <end position="413"/>
    </location>
</feature>
<feature type="region of interest" description="Disordered" evidence="1">
    <location>
        <begin position="296"/>
        <end position="493"/>
    </location>
</feature>
<feature type="region of interest" description="Disordered" evidence="1">
    <location>
        <begin position="131"/>
        <end position="189"/>
    </location>
</feature>
<comment type="caution">
    <text evidence="2">The sequence shown here is derived from an EMBL/GenBank/DDBJ whole genome shotgun (WGS) entry which is preliminary data.</text>
</comment>
<feature type="compositionally biased region" description="Polar residues" evidence="1">
    <location>
        <begin position="133"/>
        <end position="143"/>
    </location>
</feature>